<comment type="caution">
    <text evidence="2">The sequence shown here is derived from an EMBL/GenBank/DDBJ whole genome shotgun (WGS) entry which is preliminary data.</text>
</comment>
<name>A4A1C1_9BACT</name>
<evidence type="ECO:0000313" key="3">
    <source>
        <dbReference type="Proteomes" id="UP000004358"/>
    </source>
</evidence>
<evidence type="ECO:0000256" key="1">
    <source>
        <dbReference type="SAM" id="SignalP"/>
    </source>
</evidence>
<dbReference type="EMBL" id="AANZ01000033">
    <property type="protein sequence ID" value="EAQ77473.1"/>
    <property type="molecule type" value="Genomic_DNA"/>
</dbReference>
<dbReference type="STRING" id="314230.DSM3645_20162"/>
<dbReference type="AlphaFoldDB" id="A4A1C1"/>
<gene>
    <name evidence="2" type="ORF">DSM3645_20162</name>
</gene>
<keyword evidence="1" id="KW-0732">Signal</keyword>
<sequence>MIQLLHRKAASLAALLLLASSLTVICGCGAGDIGPGKYQVSGVITFQGQPLPEGEIIFAPDASAGNQGPACIAYVKDGKYSTQYGKGLVGGAYKIEVEGFETKAEVDVDGETIVAPLFRTFVTTHEFPQEDSTYDLEVEVPKKKRR</sequence>
<feature type="chain" id="PRO_5002664266" description="Carboxypeptidase regulatory-like domain-containing protein" evidence="1">
    <location>
        <begin position="27"/>
        <end position="146"/>
    </location>
</feature>
<dbReference type="Proteomes" id="UP000004358">
    <property type="component" value="Unassembled WGS sequence"/>
</dbReference>
<proteinExistence type="predicted"/>
<organism evidence="2 3">
    <name type="scientific">Blastopirellula marina DSM 3645</name>
    <dbReference type="NCBI Taxonomy" id="314230"/>
    <lineage>
        <taxon>Bacteria</taxon>
        <taxon>Pseudomonadati</taxon>
        <taxon>Planctomycetota</taxon>
        <taxon>Planctomycetia</taxon>
        <taxon>Pirellulales</taxon>
        <taxon>Pirellulaceae</taxon>
        <taxon>Blastopirellula</taxon>
    </lineage>
</organism>
<dbReference type="HOGENOM" id="CLU_113730_2_0_0"/>
<accession>A4A1C1</accession>
<reference evidence="2 3" key="1">
    <citation type="submission" date="2006-02" db="EMBL/GenBank/DDBJ databases">
        <authorList>
            <person name="Amann R."/>
            <person name="Ferriera S."/>
            <person name="Johnson J."/>
            <person name="Kravitz S."/>
            <person name="Halpern A."/>
            <person name="Remington K."/>
            <person name="Beeson K."/>
            <person name="Tran B."/>
            <person name="Rogers Y.-H."/>
            <person name="Friedman R."/>
            <person name="Venter J.C."/>
        </authorList>
    </citation>
    <scope>NUCLEOTIDE SEQUENCE [LARGE SCALE GENOMIC DNA]</scope>
    <source>
        <strain evidence="2 3">DSM 3645</strain>
    </source>
</reference>
<dbReference type="RefSeq" id="WP_002651928.1">
    <property type="nucleotide sequence ID" value="NZ_CH672376.1"/>
</dbReference>
<evidence type="ECO:0008006" key="4">
    <source>
        <dbReference type="Google" id="ProtNLM"/>
    </source>
</evidence>
<feature type="signal peptide" evidence="1">
    <location>
        <begin position="1"/>
        <end position="26"/>
    </location>
</feature>
<dbReference type="OrthoDB" id="289094at2"/>
<dbReference type="PROSITE" id="PS51257">
    <property type="entry name" value="PROKAR_LIPOPROTEIN"/>
    <property type="match status" value="1"/>
</dbReference>
<evidence type="ECO:0000313" key="2">
    <source>
        <dbReference type="EMBL" id="EAQ77473.1"/>
    </source>
</evidence>
<protein>
    <recommendedName>
        <fullName evidence="4">Carboxypeptidase regulatory-like domain-containing protein</fullName>
    </recommendedName>
</protein>